<reference evidence="1" key="1">
    <citation type="submission" date="2020-11" db="EMBL/GenBank/DDBJ databases">
        <authorList>
            <person name="Tran Van P."/>
        </authorList>
    </citation>
    <scope>NUCLEOTIDE SEQUENCE</scope>
</reference>
<organism evidence="1">
    <name type="scientific">Cyprideis torosa</name>
    <dbReference type="NCBI Taxonomy" id="163714"/>
    <lineage>
        <taxon>Eukaryota</taxon>
        <taxon>Metazoa</taxon>
        <taxon>Ecdysozoa</taxon>
        <taxon>Arthropoda</taxon>
        <taxon>Crustacea</taxon>
        <taxon>Oligostraca</taxon>
        <taxon>Ostracoda</taxon>
        <taxon>Podocopa</taxon>
        <taxon>Podocopida</taxon>
        <taxon>Cytherocopina</taxon>
        <taxon>Cytheroidea</taxon>
        <taxon>Cytherideidae</taxon>
        <taxon>Cyprideis</taxon>
    </lineage>
</organism>
<proteinExistence type="predicted"/>
<name>A0A7R8WFQ6_9CRUS</name>
<sequence length="115" mass="13540">MRYVILLPTSRSNLRVGVEAKNYVVGKTETLTQLWIRFRQIDDHDGIEVEDSLFDANSFKAEKYFQHSPYEHAHQGEDDLAQWMFKKVRILCWVATHPGNLKKKAVHVLRTWGKR</sequence>
<evidence type="ECO:0000313" key="1">
    <source>
        <dbReference type="EMBL" id="CAD7228485.1"/>
    </source>
</evidence>
<dbReference type="OrthoDB" id="414175at2759"/>
<protein>
    <submittedName>
        <fullName evidence="1">Uncharacterized protein</fullName>
    </submittedName>
</protein>
<dbReference type="EMBL" id="OB661557">
    <property type="protein sequence ID" value="CAD7228485.1"/>
    <property type="molecule type" value="Genomic_DNA"/>
</dbReference>
<dbReference type="AlphaFoldDB" id="A0A7R8WFQ6"/>
<accession>A0A7R8WFQ6</accession>
<gene>
    <name evidence="1" type="ORF">CTOB1V02_LOCUS6368</name>
</gene>